<evidence type="ECO:0000256" key="3">
    <source>
        <dbReference type="ARBA" id="ARBA00023163"/>
    </source>
</evidence>
<dbReference type="SUPFAM" id="SSF46689">
    <property type="entry name" value="Homeodomain-like"/>
    <property type="match status" value="1"/>
</dbReference>
<organism evidence="7 8">
    <name type="scientific">Tritrichomonas musculus</name>
    <dbReference type="NCBI Taxonomy" id="1915356"/>
    <lineage>
        <taxon>Eukaryota</taxon>
        <taxon>Metamonada</taxon>
        <taxon>Parabasalia</taxon>
        <taxon>Tritrichomonadida</taxon>
        <taxon>Tritrichomonadidae</taxon>
        <taxon>Tritrichomonas</taxon>
    </lineage>
</organism>
<comment type="caution">
    <text evidence="7">The sequence shown here is derived from an EMBL/GenBank/DDBJ whole genome shotgun (WGS) entry which is preliminary data.</text>
</comment>
<dbReference type="InterPro" id="IPR017930">
    <property type="entry name" value="Myb_dom"/>
</dbReference>
<keyword evidence="1" id="KW-0805">Transcription regulation</keyword>
<feature type="domain" description="Myb-like" evidence="5">
    <location>
        <begin position="1"/>
        <end position="51"/>
    </location>
</feature>
<dbReference type="SMART" id="SM00717">
    <property type="entry name" value="SANT"/>
    <property type="match status" value="2"/>
</dbReference>
<evidence type="ECO:0000256" key="2">
    <source>
        <dbReference type="ARBA" id="ARBA00023125"/>
    </source>
</evidence>
<keyword evidence="8" id="KW-1185">Reference proteome</keyword>
<keyword evidence="2" id="KW-0238">DNA-binding</keyword>
<dbReference type="InterPro" id="IPR051575">
    <property type="entry name" value="Myb-like_DNA-bd"/>
</dbReference>
<evidence type="ECO:0000313" key="7">
    <source>
        <dbReference type="EMBL" id="KAK8865311.1"/>
    </source>
</evidence>
<dbReference type="Pfam" id="PF00249">
    <property type="entry name" value="Myb_DNA-binding"/>
    <property type="match status" value="2"/>
</dbReference>
<dbReference type="InterPro" id="IPR001005">
    <property type="entry name" value="SANT/Myb"/>
</dbReference>
<evidence type="ECO:0000259" key="5">
    <source>
        <dbReference type="PROSITE" id="PS50090"/>
    </source>
</evidence>
<dbReference type="PANTHER" id="PTHR46621">
    <property type="entry name" value="SNRNA-ACTIVATING PROTEIN COMPLEX SUBUNIT 4"/>
    <property type="match status" value="1"/>
</dbReference>
<dbReference type="PROSITE" id="PS50090">
    <property type="entry name" value="MYB_LIKE"/>
    <property type="match status" value="2"/>
</dbReference>
<dbReference type="Gene3D" id="1.10.10.60">
    <property type="entry name" value="Homeodomain-like"/>
    <property type="match status" value="2"/>
</dbReference>
<dbReference type="InterPro" id="IPR009057">
    <property type="entry name" value="Homeodomain-like_sf"/>
</dbReference>
<protein>
    <recommendedName>
        <fullName evidence="9">Myb-like DNA-binding domain containing protein</fullName>
    </recommendedName>
</protein>
<evidence type="ECO:0000313" key="8">
    <source>
        <dbReference type="Proteomes" id="UP001470230"/>
    </source>
</evidence>
<keyword evidence="3" id="KW-0804">Transcription</keyword>
<dbReference type="EMBL" id="JAPFFF010000016">
    <property type="protein sequence ID" value="KAK8865311.1"/>
    <property type="molecule type" value="Genomic_DNA"/>
</dbReference>
<feature type="domain" description="Myb-like" evidence="5">
    <location>
        <begin position="59"/>
        <end position="102"/>
    </location>
</feature>
<feature type="domain" description="HTH myb-type" evidence="6">
    <location>
        <begin position="1"/>
        <end position="55"/>
    </location>
</feature>
<dbReference type="CDD" id="cd00167">
    <property type="entry name" value="SANT"/>
    <property type="match status" value="2"/>
</dbReference>
<evidence type="ECO:0000259" key="6">
    <source>
        <dbReference type="PROSITE" id="PS51294"/>
    </source>
</evidence>
<reference evidence="7 8" key="1">
    <citation type="submission" date="2024-04" db="EMBL/GenBank/DDBJ databases">
        <title>Tritrichomonas musculus Genome.</title>
        <authorList>
            <person name="Alves-Ferreira E."/>
            <person name="Grigg M."/>
            <person name="Lorenzi H."/>
            <person name="Galac M."/>
        </authorList>
    </citation>
    <scope>NUCLEOTIDE SEQUENCE [LARGE SCALE GENOMIC DNA]</scope>
    <source>
        <strain evidence="7 8">EAF2021</strain>
    </source>
</reference>
<evidence type="ECO:0000256" key="4">
    <source>
        <dbReference type="ARBA" id="ARBA00023242"/>
    </source>
</evidence>
<dbReference type="PROSITE" id="PS51294">
    <property type="entry name" value="HTH_MYB"/>
    <property type="match status" value="2"/>
</dbReference>
<dbReference type="PANTHER" id="PTHR46621:SF1">
    <property type="entry name" value="SNRNA-ACTIVATING PROTEIN COMPLEX SUBUNIT 4"/>
    <property type="match status" value="1"/>
</dbReference>
<gene>
    <name evidence="7" type="ORF">M9Y10_010851</name>
</gene>
<dbReference type="Proteomes" id="UP001470230">
    <property type="component" value="Unassembled WGS sequence"/>
</dbReference>
<evidence type="ECO:0008006" key="9">
    <source>
        <dbReference type="Google" id="ProtNLM"/>
    </source>
</evidence>
<evidence type="ECO:0000256" key="1">
    <source>
        <dbReference type="ARBA" id="ARBA00023015"/>
    </source>
</evidence>
<accession>A0ABR2ILV0</accession>
<sequence>MKRTKRFPFTDRENLIIKQSVKLFGEDWTAISRRLPGRTPKQIHDRYINYLKDGLISCPWTVHEDEMLISMYKSIGPKWSKMMKNLPGRSGNDIKNRWHKHLYKSTFRLSENSDNQTSKDLINSDIQTENKIFTEPNNENQNQDLFNNIQSNKILSNDTLGNIKSLYITKFQGIPEPKIASTYESNTLSQQPNQLDHNVNNMKNQKIDQIIGQNIWYKKTTEKQIIKVNNCNIWGISTTENEFKNFEKNPTINSSIFNHDFEMNEIFEEFTSQNFDFQWI</sequence>
<feature type="domain" description="HTH myb-type" evidence="6">
    <location>
        <begin position="58"/>
        <end position="106"/>
    </location>
</feature>
<name>A0ABR2ILV0_9EUKA</name>
<proteinExistence type="predicted"/>
<keyword evidence="4" id="KW-0539">Nucleus</keyword>